<evidence type="ECO:0000313" key="2">
    <source>
        <dbReference type="EMBL" id="KAJ8872852.1"/>
    </source>
</evidence>
<protein>
    <submittedName>
        <fullName evidence="2">Uncharacterized protein</fullName>
    </submittedName>
</protein>
<keyword evidence="3" id="KW-1185">Reference proteome</keyword>
<dbReference type="Proteomes" id="UP001159363">
    <property type="component" value="Chromosome 10"/>
</dbReference>
<evidence type="ECO:0000256" key="1">
    <source>
        <dbReference type="SAM" id="MobiDB-lite"/>
    </source>
</evidence>
<dbReference type="EMBL" id="JARBHB010000011">
    <property type="protein sequence ID" value="KAJ8872852.1"/>
    <property type="molecule type" value="Genomic_DNA"/>
</dbReference>
<proteinExistence type="predicted"/>
<name>A0ABQ9GLE4_9NEOP</name>
<accession>A0ABQ9GLE4</accession>
<sequence>MADKKKLSGAQFRKRKAEKEESALKQKGSFMKYLHRQDSDKLHEYSDNHHEDPDKQHEHSDKYSENSDNQHEDSDKHFENSDKHHECVQTNTVKIQTNAMKIQTNPLRIIERNIVLTLHEVVVLSHEETNDHMTNFQEWKDLETRLKRKKAIDEEYLCLLTQEEKFWHKVLERLIALVRVLGAQNLTFRGTQEKLFSYGNGNSPKSVEYLS</sequence>
<gene>
    <name evidence="2" type="ORF">PR048_026468</name>
</gene>
<feature type="compositionally biased region" description="Basic and acidic residues" evidence="1">
    <location>
        <begin position="35"/>
        <end position="85"/>
    </location>
</feature>
<comment type="caution">
    <text evidence="2">The sequence shown here is derived from an EMBL/GenBank/DDBJ whole genome shotgun (WGS) entry which is preliminary data.</text>
</comment>
<organism evidence="2 3">
    <name type="scientific">Dryococelus australis</name>
    <dbReference type="NCBI Taxonomy" id="614101"/>
    <lineage>
        <taxon>Eukaryota</taxon>
        <taxon>Metazoa</taxon>
        <taxon>Ecdysozoa</taxon>
        <taxon>Arthropoda</taxon>
        <taxon>Hexapoda</taxon>
        <taxon>Insecta</taxon>
        <taxon>Pterygota</taxon>
        <taxon>Neoptera</taxon>
        <taxon>Polyneoptera</taxon>
        <taxon>Phasmatodea</taxon>
        <taxon>Verophasmatodea</taxon>
        <taxon>Anareolatae</taxon>
        <taxon>Phasmatidae</taxon>
        <taxon>Eurycanthinae</taxon>
        <taxon>Dryococelus</taxon>
    </lineage>
</organism>
<reference evidence="2 3" key="1">
    <citation type="submission" date="2023-02" db="EMBL/GenBank/DDBJ databases">
        <title>LHISI_Scaffold_Assembly.</title>
        <authorList>
            <person name="Stuart O.P."/>
            <person name="Cleave R."/>
            <person name="Magrath M.J.L."/>
            <person name="Mikheyev A.S."/>
        </authorList>
    </citation>
    <scope>NUCLEOTIDE SEQUENCE [LARGE SCALE GENOMIC DNA]</scope>
    <source>
        <strain evidence="2">Daus_M_001</strain>
        <tissue evidence="2">Leg muscle</tissue>
    </source>
</reference>
<evidence type="ECO:0000313" key="3">
    <source>
        <dbReference type="Proteomes" id="UP001159363"/>
    </source>
</evidence>
<feature type="region of interest" description="Disordered" evidence="1">
    <location>
        <begin position="1"/>
        <end position="85"/>
    </location>
</feature>